<sequence>MDIFLTSFGLMLMCVQCSAQRLSLTGKNVCLSVRDSSPICCSGWGQNGDECTVPLCEGERACLQDEVCVYPGLCRCKPGFYGYQCKTPCPPEFWGPDCRELCPCHPHGHCDPVTGKCSCLPNRWGNLCQNGCKCGRHGKCDPVYGNCTCEEGWWTSTCSKACQCQLSKSTCDQATGRCLCNKGYWGQKCRLTCSCFQSPCQQHTGACQCQHGRWGLTCDRHCICNLSNSDCDLQTGNCLCYPGYKEPFCNEPCDSGKYGRGCKKSCGHCEGGRSCSKQDGLCDACAPGWNGTRCDQPCPAGYYGHRCRKVCPHCRNMDPCDPETGACLHCDPGWTGPRCDKPCTDGTYGDGCRFLCKTCHHGHCDHVTGSCICLPGFQGESCNSTCPPNLYGINCSSTCDCGNHACHPATGACPNSLLAGLLIPLCILILALLFCCCCCGRPVEGKEGVAVGDGSPAVRMKHHVYTVLANMGSAMPCISLWSSGLPRVTVSHHDPELTFNHSFIEQPSSGWVTDSFETDDEGEVIYCEPPREDVLTVAGGELQELNSKCNFFLDPSTFSSEDMSQEFGIPRTSSIAKSKRPSVSFAEGTKFSPKERRGSTQDLPGTSRKPKTWGVLMISALQGGQGNHSETETEKEEKNNEETISSEEQTAASETTQTDSERYSSGQLRTHLTVPSGRRRTLSNTRKNAQPSDSGQDADSDRLTTIYVTLGKTQKMAKQEPPSEGPVQAMLRRLGSLQRQREEATQPKGRGQAIAKPPRRKLGARASAWEQASGSNQSEVVMRKPSRRKHNSLSSPCTVGATDFPQENSTPKRPLSSILKSVPESNTLHNLEVEQDAEEVCETDSLTEHTYETVAPSDGVSTSSEIIINETVVDQAENEPNYENVYVKHS</sequence>
<keyword evidence="4 5" id="KW-1015">Disulfide bond</keyword>
<dbReference type="SMR" id="A0A9Q9YVK4"/>
<comment type="caution">
    <text evidence="5">Lacks conserved residue(s) required for the propagation of feature annotation.</text>
</comment>
<evidence type="ECO:0000256" key="1">
    <source>
        <dbReference type="ARBA" id="ARBA00022536"/>
    </source>
</evidence>
<gene>
    <name evidence="9" type="primary">LOC109088507</name>
</gene>
<dbReference type="PROSITE" id="PS00022">
    <property type="entry name" value="EGF_1"/>
    <property type="match status" value="3"/>
</dbReference>
<evidence type="ECO:0000259" key="8">
    <source>
        <dbReference type="PROSITE" id="PS50026"/>
    </source>
</evidence>
<reference evidence="9" key="1">
    <citation type="submission" date="2025-08" db="UniProtKB">
        <authorList>
            <consortium name="RefSeq"/>
        </authorList>
    </citation>
    <scope>IDENTIFICATION</scope>
    <source>
        <tissue evidence="9">Muscle</tissue>
    </source>
</reference>
<evidence type="ECO:0000256" key="6">
    <source>
        <dbReference type="SAM" id="MobiDB-lite"/>
    </source>
</evidence>
<evidence type="ECO:0000256" key="3">
    <source>
        <dbReference type="ARBA" id="ARBA00022737"/>
    </source>
</evidence>
<keyword evidence="3" id="KW-0677">Repeat</keyword>
<feature type="chain" id="PRO_5040450417" evidence="7">
    <location>
        <begin position="20"/>
        <end position="890"/>
    </location>
</feature>
<dbReference type="GO" id="GO:0016322">
    <property type="term" value="P:neuron remodeling"/>
    <property type="evidence" value="ECO:0007669"/>
    <property type="project" value="TreeGrafter"/>
</dbReference>
<keyword evidence="2 7" id="KW-0732">Signal</keyword>
<dbReference type="InterPro" id="IPR042635">
    <property type="entry name" value="MEGF10/SREC1/2-like"/>
</dbReference>
<evidence type="ECO:0000256" key="4">
    <source>
        <dbReference type="ARBA" id="ARBA00023157"/>
    </source>
</evidence>
<dbReference type="GO" id="GO:0030169">
    <property type="term" value="F:low-density lipoprotein particle binding"/>
    <property type="evidence" value="ECO:0007669"/>
    <property type="project" value="TreeGrafter"/>
</dbReference>
<dbReference type="Proteomes" id="UP001155660">
    <property type="component" value="Chromosome A15"/>
</dbReference>
<dbReference type="InterPro" id="IPR000742">
    <property type="entry name" value="EGF"/>
</dbReference>
<dbReference type="SMART" id="SM00180">
    <property type="entry name" value="EGF_Lam"/>
    <property type="match status" value="4"/>
</dbReference>
<feature type="region of interest" description="Disordered" evidence="6">
    <location>
        <begin position="562"/>
        <end position="817"/>
    </location>
</feature>
<dbReference type="Pfam" id="PF00053">
    <property type="entry name" value="EGF_laminin"/>
    <property type="match status" value="3"/>
</dbReference>
<name>A0A9Q9YVK4_CYPCA</name>
<dbReference type="OrthoDB" id="6130531at2759"/>
<dbReference type="FunFam" id="2.170.300.10:FF:000041">
    <property type="entry name" value="Tyrosine protein kinase receptor tie-1, putative"/>
    <property type="match status" value="1"/>
</dbReference>
<evidence type="ECO:0000313" key="9">
    <source>
        <dbReference type="RefSeq" id="XP_042627197.1"/>
    </source>
</evidence>
<dbReference type="RefSeq" id="XP_042627197.1">
    <property type="nucleotide sequence ID" value="XM_042771263.1"/>
</dbReference>
<feature type="domain" description="EGF-like" evidence="8">
    <location>
        <begin position="47"/>
        <end position="86"/>
    </location>
</feature>
<evidence type="ECO:0000256" key="7">
    <source>
        <dbReference type="SAM" id="SignalP"/>
    </source>
</evidence>
<dbReference type="GeneID" id="109088507"/>
<dbReference type="GO" id="GO:0007157">
    <property type="term" value="P:heterophilic cell-cell adhesion via plasma membrane cell adhesion molecules"/>
    <property type="evidence" value="ECO:0007669"/>
    <property type="project" value="TreeGrafter"/>
</dbReference>
<dbReference type="GO" id="GO:0016020">
    <property type="term" value="C:membrane"/>
    <property type="evidence" value="ECO:0007669"/>
    <property type="project" value="TreeGrafter"/>
</dbReference>
<dbReference type="GO" id="GO:0016358">
    <property type="term" value="P:dendrite development"/>
    <property type="evidence" value="ECO:0007669"/>
    <property type="project" value="TreeGrafter"/>
</dbReference>
<dbReference type="PANTHER" id="PTHR24043:SF0">
    <property type="entry name" value="SCAVENGER RECEPTOR CLASS F MEMBER 1"/>
    <property type="match status" value="1"/>
</dbReference>
<organism evidence="9">
    <name type="scientific">Cyprinus carpio</name>
    <name type="common">Common carp</name>
    <dbReference type="NCBI Taxonomy" id="7962"/>
    <lineage>
        <taxon>Eukaryota</taxon>
        <taxon>Metazoa</taxon>
        <taxon>Chordata</taxon>
        <taxon>Craniata</taxon>
        <taxon>Vertebrata</taxon>
        <taxon>Euteleostomi</taxon>
        <taxon>Actinopterygii</taxon>
        <taxon>Neopterygii</taxon>
        <taxon>Teleostei</taxon>
        <taxon>Ostariophysi</taxon>
        <taxon>Cypriniformes</taxon>
        <taxon>Cyprinidae</taxon>
        <taxon>Cyprininae</taxon>
        <taxon>Cyprinus</taxon>
    </lineage>
</organism>
<feature type="signal peptide" evidence="7">
    <location>
        <begin position="1"/>
        <end position="19"/>
    </location>
</feature>
<proteinExistence type="predicted"/>
<dbReference type="InterPro" id="IPR002049">
    <property type="entry name" value="LE_dom"/>
</dbReference>
<accession>A0A9Q9YVK4</accession>
<evidence type="ECO:0000256" key="2">
    <source>
        <dbReference type="ARBA" id="ARBA00022729"/>
    </source>
</evidence>
<feature type="compositionally biased region" description="Low complexity" evidence="6">
    <location>
        <begin position="642"/>
        <end position="658"/>
    </location>
</feature>
<protein>
    <submittedName>
        <fullName evidence="9">Scavenger receptor class F member 1-like</fullName>
    </submittedName>
</protein>
<feature type="compositionally biased region" description="Basic and acidic residues" evidence="6">
    <location>
        <begin position="629"/>
        <end position="641"/>
    </location>
</feature>
<dbReference type="GO" id="GO:0005044">
    <property type="term" value="F:scavenger receptor activity"/>
    <property type="evidence" value="ECO:0007669"/>
    <property type="project" value="InterPro"/>
</dbReference>
<dbReference type="PANTHER" id="PTHR24043">
    <property type="entry name" value="SCAVENGER RECEPTOR CLASS F"/>
    <property type="match status" value="1"/>
</dbReference>
<keyword evidence="1 5" id="KW-0245">EGF-like domain</keyword>
<feature type="compositionally biased region" description="Polar residues" evidence="6">
    <location>
        <begin position="770"/>
        <end position="779"/>
    </location>
</feature>
<evidence type="ECO:0000256" key="5">
    <source>
        <dbReference type="PROSITE-ProRule" id="PRU00076"/>
    </source>
</evidence>
<dbReference type="SMART" id="SM00181">
    <property type="entry name" value="EGF"/>
    <property type="match status" value="6"/>
</dbReference>
<dbReference type="KEGG" id="ccar:109088507"/>
<feature type="disulfide bond" evidence="5">
    <location>
        <begin position="76"/>
        <end position="85"/>
    </location>
</feature>
<feature type="compositionally biased region" description="Polar residues" evidence="6">
    <location>
        <begin position="682"/>
        <end position="697"/>
    </location>
</feature>
<dbReference type="PROSITE" id="PS50026">
    <property type="entry name" value="EGF_3"/>
    <property type="match status" value="1"/>
</dbReference>
<dbReference type="AlphaFoldDB" id="A0A9Q9YVK4"/>